<reference evidence="1" key="1">
    <citation type="journal article" date="2021" name="Proc. Natl. Acad. Sci. U.S.A.">
        <title>A Catalog of Tens of Thousands of Viruses from Human Metagenomes Reveals Hidden Associations with Chronic Diseases.</title>
        <authorList>
            <person name="Tisza M.J."/>
            <person name="Buck C.B."/>
        </authorList>
    </citation>
    <scope>NUCLEOTIDE SEQUENCE</scope>
    <source>
        <strain evidence="1">CtKgQ2</strain>
    </source>
</reference>
<dbReference type="EMBL" id="BK032853">
    <property type="protein sequence ID" value="DAF64240.1"/>
    <property type="molecule type" value="Genomic_DNA"/>
</dbReference>
<evidence type="ECO:0000313" key="1">
    <source>
        <dbReference type="EMBL" id="DAF64240.1"/>
    </source>
</evidence>
<proteinExistence type="predicted"/>
<sequence length="31" mass="3566">MISAMSVILKLLSFIFVNKFNNFFLNSIDKA</sequence>
<accession>A0A8S5TM85</accession>
<protein>
    <submittedName>
        <fullName evidence="1">Uncharacterized protein</fullName>
    </submittedName>
</protein>
<name>A0A8S5TM85_9CAUD</name>
<organism evidence="1">
    <name type="scientific">Siphoviridae sp. ctKgQ2</name>
    <dbReference type="NCBI Taxonomy" id="2827842"/>
    <lineage>
        <taxon>Viruses</taxon>
        <taxon>Duplodnaviria</taxon>
        <taxon>Heunggongvirae</taxon>
        <taxon>Uroviricota</taxon>
        <taxon>Caudoviricetes</taxon>
    </lineage>
</organism>